<dbReference type="PANTHER" id="PTHR37299:SF1">
    <property type="entry name" value="STAGE 0 SPORULATION PROTEIN A HOMOLOG"/>
    <property type="match status" value="1"/>
</dbReference>
<dbReference type="RefSeq" id="WP_188612963.1">
    <property type="nucleotide sequence ID" value="NZ_BMJT01000001.1"/>
</dbReference>
<sequence>MIQTIETEVKKVVMQYQELLKDWLPTHSSIAIAQNDTYIYFSSTNENFQLSVGTPVLKESIAYRVLQKNSKIDAMIDSTLFQQPYYGVGYPITLSNKPAALIIILPPSFQFPQVEPLSFLTGKNEEGWFPIALEDIMYIESLQKKTWFYCKSEQLTTTITLKELQLRLPSYFIRIHRSYIVNILFIKNISRDMSSSFQLILKDGTTLPISQSYISEVREILSF</sequence>
<dbReference type="GO" id="GO:0000156">
    <property type="term" value="F:phosphorelay response regulator activity"/>
    <property type="evidence" value="ECO:0007669"/>
    <property type="project" value="InterPro"/>
</dbReference>
<name>A0A917FWV7_9BACI</name>
<comment type="caution">
    <text evidence="2">The sequence shown here is derived from an EMBL/GenBank/DDBJ whole genome shotgun (WGS) entry which is preliminary data.</text>
</comment>
<organism evidence="2 3">
    <name type="scientific">Lysinibacillus alkalisoli</name>
    <dbReference type="NCBI Taxonomy" id="1911548"/>
    <lineage>
        <taxon>Bacteria</taxon>
        <taxon>Bacillati</taxon>
        <taxon>Bacillota</taxon>
        <taxon>Bacilli</taxon>
        <taxon>Bacillales</taxon>
        <taxon>Bacillaceae</taxon>
        <taxon>Lysinibacillus</taxon>
    </lineage>
</organism>
<feature type="domain" description="HTH LytTR-type" evidence="1">
    <location>
        <begin position="120"/>
        <end position="223"/>
    </location>
</feature>
<dbReference type="PROSITE" id="PS50930">
    <property type="entry name" value="HTH_LYTTR"/>
    <property type="match status" value="1"/>
</dbReference>
<dbReference type="InterPro" id="IPR007492">
    <property type="entry name" value="LytTR_DNA-bd_dom"/>
</dbReference>
<dbReference type="PANTHER" id="PTHR37299">
    <property type="entry name" value="TRANSCRIPTIONAL REGULATOR-RELATED"/>
    <property type="match status" value="1"/>
</dbReference>
<dbReference type="SMART" id="SM00850">
    <property type="entry name" value="LytTR"/>
    <property type="match status" value="1"/>
</dbReference>
<keyword evidence="3" id="KW-1185">Reference proteome</keyword>
<dbReference type="InterPro" id="IPR046947">
    <property type="entry name" value="LytR-like"/>
</dbReference>
<dbReference type="AlphaFoldDB" id="A0A917FWV7"/>
<dbReference type="EMBL" id="BMJT01000001">
    <property type="protein sequence ID" value="GGG09698.1"/>
    <property type="molecule type" value="Genomic_DNA"/>
</dbReference>
<accession>A0A917FWV7</accession>
<proteinExistence type="predicted"/>
<dbReference type="Proteomes" id="UP000616608">
    <property type="component" value="Unassembled WGS sequence"/>
</dbReference>
<dbReference type="Gene3D" id="2.40.50.40">
    <property type="match status" value="1"/>
</dbReference>
<dbReference type="GO" id="GO:0003677">
    <property type="term" value="F:DNA binding"/>
    <property type="evidence" value="ECO:0007669"/>
    <property type="project" value="InterPro"/>
</dbReference>
<dbReference type="Gene3D" id="2.20.25.10">
    <property type="match status" value="1"/>
</dbReference>
<evidence type="ECO:0000259" key="1">
    <source>
        <dbReference type="PROSITE" id="PS50930"/>
    </source>
</evidence>
<reference evidence="2" key="1">
    <citation type="journal article" date="2014" name="Int. J. Syst. Evol. Microbiol.">
        <title>Complete genome sequence of Corynebacterium casei LMG S-19264T (=DSM 44701T), isolated from a smear-ripened cheese.</title>
        <authorList>
            <consortium name="US DOE Joint Genome Institute (JGI-PGF)"/>
            <person name="Walter F."/>
            <person name="Albersmeier A."/>
            <person name="Kalinowski J."/>
            <person name="Ruckert C."/>
        </authorList>
    </citation>
    <scope>NUCLEOTIDE SEQUENCE</scope>
    <source>
        <strain evidence="2">CGMCC 1.15760</strain>
    </source>
</reference>
<evidence type="ECO:0000313" key="2">
    <source>
        <dbReference type="EMBL" id="GGG09698.1"/>
    </source>
</evidence>
<reference evidence="2" key="2">
    <citation type="submission" date="2020-09" db="EMBL/GenBank/DDBJ databases">
        <authorList>
            <person name="Sun Q."/>
            <person name="Zhou Y."/>
        </authorList>
    </citation>
    <scope>NUCLEOTIDE SEQUENCE</scope>
    <source>
        <strain evidence="2">CGMCC 1.15760</strain>
    </source>
</reference>
<dbReference type="Pfam" id="PF04397">
    <property type="entry name" value="LytTR"/>
    <property type="match status" value="1"/>
</dbReference>
<protein>
    <recommendedName>
        <fullName evidence="1">HTH LytTR-type domain-containing protein</fullName>
    </recommendedName>
</protein>
<evidence type="ECO:0000313" key="3">
    <source>
        <dbReference type="Proteomes" id="UP000616608"/>
    </source>
</evidence>
<gene>
    <name evidence="2" type="ORF">GCM10007425_00010</name>
</gene>